<sequence>MALLLLAVAASPPLAWNASPLHSPISDRMAICHMNVRPFVRRMSGHFISSLRSAAVKLPSIPPPRHLLLLHLGSLRCSAFTIRTTANL</sequence>
<proteinExistence type="predicted"/>
<dbReference type="HOGENOM" id="CLU_2470656_0_0_1"/>
<dbReference type="RefSeq" id="XP_013245552.1">
    <property type="nucleotide sequence ID" value="XM_013390098.1"/>
</dbReference>
<feature type="chain" id="PRO_5001633878" description="Secreted protein" evidence="1">
    <location>
        <begin position="18"/>
        <end position="88"/>
    </location>
</feature>
<dbReference type="GeneID" id="25263706"/>
<organism evidence="2 3">
    <name type="scientific">Tilletiaria anomala (strain ATCC 24038 / CBS 436.72 / UBC 951)</name>
    <dbReference type="NCBI Taxonomy" id="1037660"/>
    <lineage>
        <taxon>Eukaryota</taxon>
        <taxon>Fungi</taxon>
        <taxon>Dikarya</taxon>
        <taxon>Basidiomycota</taxon>
        <taxon>Ustilaginomycotina</taxon>
        <taxon>Exobasidiomycetes</taxon>
        <taxon>Georgefischeriales</taxon>
        <taxon>Tilletiariaceae</taxon>
        <taxon>Tilletiaria</taxon>
    </lineage>
</organism>
<keyword evidence="3" id="KW-1185">Reference proteome</keyword>
<protein>
    <recommendedName>
        <fullName evidence="4">Secreted protein</fullName>
    </recommendedName>
</protein>
<keyword evidence="1" id="KW-0732">Signal</keyword>
<gene>
    <name evidence="2" type="ORF">K437DRAFT_253909</name>
</gene>
<reference evidence="2 3" key="1">
    <citation type="submission" date="2014-05" db="EMBL/GenBank/DDBJ databases">
        <title>Draft genome sequence of a rare smut relative, Tilletiaria anomala UBC 951.</title>
        <authorList>
            <consortium name="DOE Joint Genome Institute"/>
            <person name="Toome M."/>
            <person name="Kuo A."/>
            <person name="Henrissat B."/>
            <person name="Lipzen A."/>
            <person name="Tritt A."/>
            <person name="Yoshinaga Y."/>
            <person name="Zane M."/>
            <person name="Barry K."/>
            <person name="Grigoriev I.V."/>
            <person name="Spatafora J.W."/>
            <person name="Aimea M.C."/>
        </authorList>
    </citation>
    <scope>NUCLEOTIDE SEQUENCE [LARGE SCALE GENOMIC DNA]</scope>
    <source>
        <strain evidence="2 3">UBC 951</strain>
    </source>
</reference>
<accession>A0A066WJH9</accession>
<dbReference type="EMBL" id="JMSN01000007">
    <property type="protein sequence ID" value="KDN52713.1"/>
    <property type="molecule type" value="Genomic_DNA"/>
</dbReference>
<feature type="signal peptide" evidence="1">
    <location>
        <begin position="1"/>
        <end position="17"/>
    </location>
</feature>
<evidence type="ECO:0000313" key="3">
    <source>
        <dbReference type="Proteomes" id="UP000027361"/>
    </source>
</evidence>
<evidence type="ECO:0000256" key="1">
    <source>
        <dbReference type="SAM" id="SignalP"/>
    </source>
</evidence>
<comment type="caution">
    <text evidence="2">The sequence shown here is derived from an EMBL/GenBank/DDBJ whole genome shotgun (WGS) entry which is preliminary data.</text>
</comment>
<dbReference type="Proteomes" id="UP000027361">
    <property type="component" value="Unassembled WGS sequence"/>
</dbReference>
<evidence type="ECO:0000313" key="2">
    <source>
        <dbReference type="EMBL" id="KDN52713.1"/>
    </source>
</evidence>
<name>A0A066WJH9_TILAU</name>
<dbReference type="AlphaFoldDB" id="A0A066WJH9"/>
<dbReference type="InParanoid" id="A0A066WJH9"/>
<evidence type="ECO:0008006" key="4">
    <source>
        <dbReference type="Google" id="ProtNLM"/>
    </source>
</evidence>